<evidence type="ECO:0000313" key="2">
    <source>
        <dbReference type="Proteomes" id="UP000887013"/>
    </source>
</evidence>
<dbReference type="Proteomes" id="UP000887013">
    <property type="component" value="Unassembled WGS sequence"/>
</dbReference>
<name>A0A8X6NJD2_NEPPI</name>
<reference evidence="1" key="1">
    <citation type="submission" date="2020-08" db="EMBL/GenBank/DDBJ databases">
        <title>Multicomponent nature underlies the extraordinary mechanical properties of spider dragline silk.</title>
        <authorList>
            <person name="Kono N."/>
            <person name="Nakamura H."/>
            <person name="Mori M."/>
            <person name="Yoshida Y."/>
            <person name="Ohtoshi R."/>
            <person name="Malay A.D."/>
            <person name="Moran D.A.P."/>
            <person name="Tomita M."/>
            <person name="Numata K."/>
            <person name="Arakawa K."/>
        </authorList>
    </citation>
    <scope>NUCLEOTIDE SEQUENCE</scope>
</reference>
<accession>A0A8X6NJD2</accession>
<gene>
    <name evidence="1" type="primary">AVEN_31778_1</name>
    <name evidence="1" type="ORF">NPIL_340351</name>
</gene>
<sequence>MSPVFSRKSCSGWIEWLGEKRDYALHRKPLDLIQSFLAEKHENSQWEKKHPSRPENRVACFDLQERKAKAVAKKTSPGDDRSSV</sequence>
<protein>
    <submittedName>
        <fullName evidence="1">Uncharacterized protein</fullName>
    </submittedName>
</protein>
<evidence type="ECO:0000313" key="1">
    <source>
        <dbReference type="EMBL" id="GFT18339.1"/>
    </source>
</evidence>
<dbReference type="EMBL" id="BMAW01058845">
    <property type="protein sequence ID" value="GFT18339.1"/>
    <property type="molecule type" value="Genomic_DNA"/>
</dbReference>
<dbReference type="AlphaFoldDB" id="A0A8X6NJD2"/>
<keyword evidence="2" id="KW-1185">Reference proteome</keyword>
<organism evidence="1 2">
    <name type="scientific">Nephila pilipes</name>
    <name type="common">Giant wood spider</name>
    <name type="synonym">Nephila maculata</name>
    <dbReference type="NCBI Taxonomy" id="299642"/>
    <lineage>
        <taxon>Eukaryota</taxon>
        <taxon>Metazoa</taxon>
        <taxon>Ecdysozoa</taxon>
        <taxon>Arthropoda</taxon>
        <taxon>Chelicerata</taxon>
        <taxon>Arachnida</taxon>
        <taxon>Araneae</taxon>
        <taxon>Araneomorphae</taxon>
        <taxon>Entelegynae</taxon>
        <taxon>Araneoidea</taxon>
        <taxon>Nephilidae</taxon>
        <taxon>Nephila</taxon>
    </lineage>
</organism>
<proteinExistence type="predicted"/>
<dbReference type="OrthoDB" id="10406331at2759"/>
<comment type="caution">
    <text evidence="1">The sequence shown here is derived from an EMBL/GenBank/DDBJ whole genome shotgun (WGS) entry which is preliminary data.</text>
</comment>